<dbReference type="InterPro" id="IPR011335">
    <property type="entry name" value="Restrct_endonuc-II-like"/>
</dbReference>
<dbReference type="PANTHER" id="PTHR30015">
    <property type="entry name" value="MRR RESTRICTION SYSTEM PROTEIN"/>
    <property type="match status" value="1"/>
</dbReference>
<dbReference type="AlphaFoldDB" id="A0A7Z0QRD7"/>
<reference evidence="2 3" key="1">
    <citation type="submission" date="2020-07" db="EMBL/GenBank/DDBJ databases">
        <title>isolation of Luteimonas sp. SJ-16.</title>
        <authorList>
            <person name="Huang X.-X."/>
            <person name="Xu L."/>
            <person name="Sun J.-Q."/>
        </authorList>
    </citation>
    <scope>NUCLEOTIDE SEQUENCE [LARGE SCALE GENOMIC DNA]</scope>
    <source>
        <strain evidence="2 3">SJ-16</strain>
    </source>
</reference>
<protein>
    <submittedName>
        <fullName evidence="2">Restriction endonuclease</fullName>
    </submittedName>
</protein>
<dbReference type="GO" id="GO:0015666">
    <property type="term" value="F:restriction endodeoxyribonuclease activity"/>
    <property type="evidence" value="ECO:0007669"/>
    <property type="project" value="TreeGrafter"/>
</dbReference>
<proteinExistence type="predicted"/>
<keyword evidence="3" id="KW-1185">Reference proteome</keyword>
<dbReference type="InterPro" id="IPR052906">
    <property type="entry name" value="Type_IV_Methyl-Rstrct_Enzyme"/>
</dbReference>
<dbReference type="GO" id="GO:0003677">
    <property type="term" value="F:DNA binding"/>
    <property type="evidence" value="ECO:0007669"/>
    <property type="project" value="InterPro"/>
</dbReference>
<dbReference type="GO" id="GO:0009307">
    <property type="term" value="P:DNA restriction-modification system"/>
    <property type="evidence" value="ECO:0007669"/>
    <property type="project" value="InterPro"/>
</dbReference>
<dbReference type="SUPFAM" id="SSF52980">
    <property type="entry name" value="Restriction endonuclease-like"/>
    <property type="match status" value="1"/>
</dbReference>
<dbReference type="EMBL" id="JACCJZ010000019">
    <property type="protein sequence ID" value="NYZ63429.1"/>
    <property type="molecule type" value="Genomic_DNA"/>
</dbReference>
<evidence type="ECO:0000259" key="1">
    <source>
        <dbReference type="Pfam" id="PF04471"/>
    </source>
</evidence>
<evidence type="ECO:0000313" key="3">
    <source>
        <dbReference type="Proteomes" id="UP000589896"/>
    </source>
</evidence>
<organism evidence="2 3">
    <name type="scientific">Luteimonas deserti</name>
    <dbReference type="NCBI Taxonomy" id="2752306"/>
    <lineage>
        <taxon>Bacteria</taxon>
        <taxon>Pseudomonadati</taxon>
        <taxon>Pseudomonadota</taxon>
        <taxon>Gammaproteobacteria</taxon>
        <taxon>Lysobacterales</taxon>
        <taxon>Lysobacteraceae</taxon>
        <taxon>Luteimonas</taxon>
    </lineage>
</organism>
<dbReference type="Pfam" id="PF04471">
    <property type="entry name" value="Mrr_cat"/>
    <property type="match status" value="1"/>
</dbReference>
<sequence>MSIVEHPTSLTPEEFELAVKGILDAAAGTLLNYESRHLDALAASDGEYVFDVTARFEALGAGFLVLVECKHHRRKVERQDVQVLHSKLQSVGAQKGMLFSTAGFQSGAIEYADAHGIALIQIKDGGSSWLTRSTGAPTPPPPWVRIPKYVGWWHNGSSICLISEDHVEYTRRALGLPGSEP</sequence>
<name>A0A7Z0QRD7_9GAMM</name>
<dbReference type="PANTHER" id="PTHR30015:SF7">
    <property type="entry name" value="TYPE IV METHYL-DIRECTED RESTRICTION ENZYME ECOKMRR"/>
    <property type="match status" value="1"/>
</dbReference>
<comment type="caution">
    <text evidence="2">The sequence shown here is derived from an EMBL/GenBank/DDBJ whole genome shotgun (WGS) entry which is preliminary data.</text>
</comment>
<dbReference type="RefSeq" id="WP_180545657.1">
    <property type="nucleotide sequence ID" value="NZ_JACCJZ010000019.1"/>
</dbReference>
<accession>A0A7Z0QRD7</accession>
<dbReference type="InterPro" id="IPR011856">
    <property type="entry name" value="tRNA_endonuc-like_dom_sf"/>
</dbReference>
<dbReference type="Gene3D" id="3.40.1350.10">
    <property type="match status" value="1"/>
</dbReference>
<gene>
    <name evidence="2" type="ORF">H0E82_11780</name>
</gene>
<keyword evidence="2" id="KW-0378">Hydrolase</keyword>
<dbReference type="InterPro" id="IPR007560">
    <property type="entry name" value="Restrct_endonuc_IV_Mrr"/>
</dbReference>
<dbReference type="Proteomes" id="UP000589896">
    <property type="component" value="Unassembled WGS sequence"/>
</dbReference>
<evidence type="ECO:0000313" key="2">
    <source>
        <dbReference type="EMBL" id="NYZ63429.1"/>
    </source>
</evidence>
<feature type="domain" description="Restriction endonuclease type IV Mrr" evidence="1">
    <location>
        <begin position="10"/>
        <end position="123"/>
    </location>
</feature>
<keyword evidence="2" id="KW-0540">Nuclease</keyword>
<keyword evidence="2" id="KW-0255">Endonuclease</keyword>